<proteinExistence type="predicted"/>
<evidence type="ECO:0008006" key="3">
    <source>
        <dbReference type="Google" id="ProtNLM"/>
    </source>
</evidence>
<dbReference type="InterPro" id="IPR009957">
    <property type="entry name" value="DUF1484"/>
</dbReference>
<dbReference type="AlphaFoldDB" id="A0A1S1X3N3"/>
<reference evidence="1 2" key="1">
    <citation type="submission" date="2016-09" db="EMBL/GenBank/DDBJ databases">
        <title>Chromobacterium muskegensis sp. nov., an insecticidal bacterium isolated from Sphagnum bogs.</title>
        <authorList>
            <person name="Sparks M.E."/>
            <person name="Blackburn M.B."/>
            <person name="Gundersen-Rindal D.E."/>
            <person name="Mitchell A."/>
            <person name="Farrar R."/>
            <person name="Kuhar D."/>
        </authorList>
    </citation>
    <scope>NUCLEOTIDE SEQUENCE [LARGE SCALE GENOMIC DNA]</scope>
    <source>
        <strain evidence="1 2">37-2</strain>
    </source>
</reference>
<organism evidence="1 2">
    <name type="scientific">Chromobacterium sphagni</name>
    <dbReference type="NCBI Taxonomy" id="1903179"/>
    <lineage>
        <taxon>Bacteria</taxon>
        <taxon>Pseudomonadati</taxon>
        <taxon>Pseudomonadota</taxon>
        <taxon>Betaproteobacteria</taxon>
        <taxon>Neisseriales</taxon>
        <taxon>Chromobacteriaceae</taxon>
        <taxon>Chromobacterium</taxon>
    </lineage>
</organism>
<dbReference type="EMBL" id="MKCS01000001">
    <property type="protein sequence ID" value="OHX14015.1"/>
    <property type="molecule type" value="Genomic_DNA"/>
</dbReference>
<accession>A0A1S1X3N3</accession>
<dbReference type="OrthoDB" id="8591747at2"/>
<dbReference type="Proteomes" id="UP000180088">
    <property type="component" value="Unassembled WGS sequence"/>
</dbReference>
<dbReference type="Pfam" id="PF07363">
    <property type="entry name" value="DUF1484"/>
    <property type="match status" value="1"/>
</dbReference>
<protein>
    <recommendedName>
        <fullName evidence="3">DUF1484 domain-containing protein</fullName>
    </recommendedName>
</protein>
<dbReference type="RefSeq" id="WP_071115895.1">
    <property type="nucleotide sequence ID" value="NZ_MKCS01000001.1"/>
</dbReference>
<gene>
    <name evidence="1" type="ORF">BI347_11225</name>
</gene>
<sequence length="138" mass="15279">MPSITRSSPRLALSLNNHHPARSRWLLHNQVPTHPPSLLAMTRLHEAFAALQEQLAGKDQAKVREPAARVAHLCHDIEQAVVESICHLAHGQLGLQSVIDLLACLGDDVRLPSSRMTELLEPLDKRMGESLTLLTRVL</sequence>
<evidence type="ECO:0000313" key="1">
    <source>
        <dbReference type="EMBL" id="OHX14015.1"/>
    </source>
</evidence>
<name>A0A1S1X3N3_9NEIS</name>
<evidence type="ECO:0000313" key="2">
    <source>
        <dbReference type="Proteomes" id="UP000180088"/>
    </source>
</evidence>
<comment type="caution">
    <text evidence="1">The sequence shown here is derived from an EMBL/GenBank/DDBJ whole genome shotgun (WGS) entry which is preliminary data.</text>
</comment>